<feature type="compositionally biased region" description="Gly residues" evidence="1">
    <location>
        <begin position="232"/>
        <end position="244"/>
    </location>
</feature>
<dbReference type="EMBL" id="JAULSO010000002">
    <property type="protein sequence ID" value="KAK3688977.1"/>
    <property type="molecule type" value="Genomic_DNA"/>
</dbReference>
<evidence type="ECO:0000313" key="2">
    <source>
        <dbReference type="EMBL" id="KAK3688977.1"/>
    </source>
</evidence>
<gene>
    <name evidence="2" type="ORF">B0T22DRAFT_375943</name>
</gene>
<evidence type="ECO:0000313" key="3">
    <source>
        <dbReference type="Proteomes" id="UP001270362"/>
    </source>
</evidence>
<proteinExistence type="predicted"/>
<feature type="compositionally biased region" description="Low complexity" evidence="1">
    <location>
        <begin position="68"/>
        <end position="82"/>
    </location>
</feature>
<feature type="compositionally biased region" description="Polar residues" evidence="1">
    <location>
        <begin position="88"/>
        <end position="109"/>
    </location>
</feature>
<dbReference type="AlphaFoldDB" id="A0AAE0XAD6"/>
<feature type="compositionally biased region" description="Acidic residues" evidence="1">
    <location>
        <begin position="201"/>
        <end position="222"/>
    </location>
</feature>
<comment type="caution">
    <text evidence="2">The sequence shown here is derived from an EMBL/GenBank/DDBJ whole genome shotgun (WGS) entry which is preliminary data.</text>
</comment>
<accession>A0AAE0XAD6</accession>
<evidence type="ECO:0000256" key="1">
    <source>
        <dbReference type="SAM" id="MobiDB-lite"/>
    </source>
</evidence>
<feature type="region of interest" description="Disordered" evidence="1">
    <location>
        <begin position="35"/>
        <end position="246"/>
    </location>
</feature>
<reference evidence="2" key="1">
    <citation type="journal article" date="2023" name="Mol. Phylogenet. Evol.">
        <title>Genome-scale phylogeny and comparative genomics of the fungal order Sordariales.</title>
        <authorList>
            <person name="Hensen N."/>
            <person name="Bonometti L."/>
            <person name="Westerberg I."/>
            <person name="Brannstrom I.O."/>
            <person name="Guillou S."/>
            <person name="Cros-Aarteil S."/>
            <person name="Calhoun S."/>
            <person name="Haridas S."/>
            <person name="Kuo A."/>
            <person name="Mondo S."/>
            <person name="Pangilinan J."/>
            <person name="Riley R."/>
            <person name="LaButti K."/>
            <person name="Andreopoulos B."/>
            <person name="Lipzen A."/>
            <person name="Chen C."/>
            <person name="Yan M."/>
            <person name="Daum C."/>
            <person name="Ng V."/>
            <person name="Clum A."/>
            <person name="Steindorff A."/>
            <person name="Ohm R.A."/>
            <person name="Martin F."/>
            <person name="Silar P."/>
            <person name="Natvig D.O."/>
            <person name="Lalanne C."/>
            <person name="Gautier V."/>
            <person name="Ament-Velasquez S.L."/>
            <person name="Kruys A."/>
            <person name="Hutchinson M.I."/>
            <person name="Powell A.J."/>
            <person name="Barry K."/>
            <person name="Miller A.N."/>
            <person name="Grigoriev I.V."/>
            <person name="Debuchy R."/>
            <person name="Gladieux P."/>
            <person name="Hiltunen Thoren M."/>
            <person name="Johannesson H."/>
        </authorList>
    </citation>
    <scope>NUCLEOTIDE SEQUENCE</scope>
    <source>
        <strain evidence="2">CBS 314.62</strain>
    </source>
</reference>
<organism evidence="2 3">
    <name type="scientific">Podospora appendiculata</name>
    <dbReference type="NCBI Taxonomy" id="314037"/>
    <lineage>
        <taxon>Eukaryota</taxon>
        <taxon>Fungi</taxon>
        <taxon>Dikarya</taxon>
        <taxon>Ascomycota</taxon>
        <taxon>Pezizomycotina</taxon>
        <taxon>Sordariomycetes</taxon>
        <taxon>Sordariomycetidae</taxon>
        <taxon>Sordariales</taxon>
        <taxon>Podosporaceae</taxon>
        <taxon>Podospora</taxon>
    </lineage>
</organism>
<feature type="compositionally biased region" description="Polar residues" evidence="1">
    <location>
        <begin position="265"/>
        <end position="285"/>
    </location>
</feature>
<keyword evidence="3" id="KW-1185">Reference proteome</keyword>
<feature type="compositionally biased region" description="Basic and acidic residues" evidence="1">
    <location>
        <begin position="290"/>
        <end position="311"/>
    </location>
</feature>
<feature type="compositionally biased region" description="Pro residues" evidence="1">
    <location>
        <begin position="45"/>
        <end position="59"/>
    </location>
</feature>
<sequence>MSSFLQPSISFRRHLGLIKKHTLTRSQFRSYIDPLNANTSSMHPPSIPPPPPPPPPLNIPPSRARMQLAARLAKRNAAAAAASGGEQEGTSPPSTSDATPAFGTFSNLAANAPGSNGERSRNPFADDDDGSGSGSDDGEIGRGNSDDDDEDTGGSAWNRGSWWRNVVKTTKRANKNKGPATEGAGKDGNGVGVERFGDGRDDSDEEGDEEDEDDEIEDEEFGDFAMPEVEGGASGSGGATGGLVSGIDPAREKILLKPLPVHPNSLKTGSSPFGSLWPFSSSGSAYGSKTGEEKGEEEKDKGAEITEEPIRLDLSSGSESTVIVGEDGKKINRAVEAKRRTSIEDPDDDEPVDIGVVEESIVGRAELG</sequence>
<protein>
    <submittedName>
        <fullName evidence="2">Uncharacterized protein</fullName>
    </submittedName>
</protein>
<dbReference type="Proteomes" id="UP001270362">
    <property type="component" value="Unassembled WGS sequence"/>
</dbReference>
<name>A0AAE0XAD6_9PEZI</name>
<reference evidence="2" key="2">
    <citation type="submission" date="2023-06" db="EMBL/GenBank/DDBJ databases">
        <authorList>
            <consortium name="Lawrence Berkeley National Laboratory"/>
            <person name="Haridas S."/>
            <person name="Hensen N."/>
            <person name="Bonometti L."/>
            <person name="Westerberg I."/>
            <person name="Brannstrom I.O."/>
            <person name="Guillou S."/>
            <person name="Cros-Aarteil S."/>
            <person name="Calhoun S."/>
            <person name="Kuo A."/>
            <person name="Mondo S."/>
            <person name="Pangilinan J."/>
            <person name="Riley R."/>
            <person name="Labutti K."/>
            <person name="Andreopoulos B."/>
            <person name="Lipzen A."/>
            <person name="Chen C."/>
            <person name="Yanf M."/>
            <person name="Daum C."/>
            <person name="Ng V."/>
            <person name="Clum A."/>
            <person name="Steindorff A."/>
            <person name="Ohm R."/>
            <person name="Martin F."/>
            <person name="Silar P."/>
            <person name="Natvig D."/>
            <person name="Lalanne C."/>
            <person name="Gautier V."/>
            <person name="Ament-Velasquez S.L."/>
            <person name="Kruys A."/>
            <person name="Hutchinson M.I."/>
            <person name="Powell A.J."/>
            <person name="Barry K."/>
            <person name="Miller A.N."/>
            <person name="Grigoriev I.V."/>
            <person name="Debuchy R."/>
            <person name="Gladieux P."/>
            <person name="Thoren M.H."/>
            <person name="Johannesson H."/>
        </authorList>
    </citation>
    <scope>NUCLEOTIDE SEQUENCE</scope>
    <source>
        <strain evidence="2">CBS 314.62</strain>
    </source>
</reference>
<feature type="region of interest" description="Disordered" evidence="1">
    <location>
        <begin position="260"/>
        <end position="325"/>
    </location>
</feature>